<proteinExistence type="predicted"/>
<sequence length="127" mass="13728">MVNQPNVTRASTAAAKKLKSLSSGKDATEVHKALVPLPIDGEEVNATDGRMDPGYIPVDNRANDPLVFDDEEENLGGKDREEPIEPDFIEYMKAVPDTEKNPVNPISGLLEQALAAQLGGRTEMANK</sequence>
<dbReference type="GeneID" id="77801504"/>
<evidence type="ECO:0000256" key="1">
    <source>
        <dbReference type="SAM" id="MobiDB-lite"/>
    </source>
</evidence>
<dbReference type="RefSeq" id="XP_053024566.1">
    <property type="nucleotide sequence ID" value="XM_053160609.1"/>
</dbReference>
<evidence type="ECO:0000313" key="2">
    <source>
        <dbReference type="EMBL" id="WAQ89011.1"/>
    </source>
</evidence>
<name>A0ABY7CUU3_9BASI</name>
<feature type="compositionally biased region" description="Low complexity" evidence="1">
    <location>
        <begin position="10"/>
        <end position="25"/>
    </location>
</feature>
<organism evidence="2 3">
    <name type="scientific">Puccinia triticina</name>
    <dbReference type="NCBI Taxonomy" id="208348"/>
    <lineage>
        <taxon>Eukaryota</taxon>
        <taxon>Fungi</taxon>
        <taxon>Dikarya</taxon>
        <taxon>Basidiomycota</taxon>
        <taxon>Pucciniomycotina</taxon>
        <taxon>Pucciniomycetes</taxon>
        <taxon>Pucciniales</taxon>
        <taxon>Pucciniaceae</taxon>
        <taxon>Puccinia</taxon>
    </lineage>
</organism>
<dbReference type="Proteomes" id="UP001164743">
    <property type="component" value="Chromosome 10A"/>
</dbReference>
<accession>A0ABY7CUU3</accession>
<keyword evidence="3" id="KW-1185">Reference proteome</keyword>
<protein>
    <submittedName>
        <fullName evidence="2">Uncharacterized protein</fullName>
    </submittedName>
</protein>
<reference evidence="2" key="1">
    <citation type="submission" date="2022-10" db="EMBL/GenBank/DDBJ databases">
        <title>Puccinia triticina Genome sequencing and assembly.</title>
        <authorList>
            <person name="Li C."/>
        </authorList>
    </citation>
    <scope>NUCLEOTIDE SEQUENCE</scope>
    <source>
        <strain evidence="2">Pt15</strain>
    </source>
</reference>
<feature type="region of interest" description="Disordered" evidence="1">
    <location>
        <begin position="43"/>
        <end position="85"/>
    </location>
</feature>
<evidence type="ECO:0000313" key="3">
    <source>
        <dbReference type="Proteomes" id="UP001164743"/>
    </source>
</evidence>
<dbReference type="EMBL" id="CP110430">
    <property type="protein sequence ID" value="WAQ89011.1"/>
    <property type="molecule type" value="Genomic_DNA"/>
</dbReference>
<gene>
    <name evidence="2" type="ORF">PtA15_10A434</name>
</gene>
<feature type="region of interest" description="Disordered" evidence="1">
    <location>
        <begin position="1"/>
        <end position="25"/>
    </location>
</feature>